<proteinExistence type="predicted"/>
<feature type="region of interest" description="Disordered" evidence="1">
    <location>
        <begin position="529"/>
        <end position="566"/>
    </location>
</feature>
<feature type="compositionally biased region" description="Polar residues" evidence="1">
    <location>
        <begin position="533"/>
        <end position="545"/>
    </location>
</feature>
<organism evidence="3 4">
    <name type="scientific">Leucocoprinus leucothites</name>
    <dbReference type="NCBI Taxonomy" id="201217"/>
    <lineage>
        <taxon>Eukaryota</taxon>
        <taxon>Fungi</taxon>
        <taxon>Dikarya</taxon>
        <taxon>Basidiomycota</taxon>
        <taxon>Agaricomycotina</taxon>
        <taxon>Agaricomycetes</taxon>
        <taxon>Agaricomycetidae</taxon>
        <taxon>Agaricales</taxon>
        <taxon>Agaricineae</taxon>
        <taxon>Agaricaceae</taxon>
        <taxon>Leucocoprinus</taxon>
    </lineage>
</organism>
<accession>A0A8H5G6N3</accession>
<dbReference type="Proteomes" id="UP000559027">
    <property type="component" value="Unassembled WGS sequence"/>
</dbReference>
<reference evidence="3 4" key="1">
    <citation type="journal article" date="2020" name="ISME J.">
        <title>Uncovering the hidden diversity of litter-decomposition mechanisms in mushroom-forming fungi.</title>
        <authorList>
            <person name="Floudas D."/>
            <person name="Bentzer J."/>
            <person name="Ahren D."/>
            <person name="Johansson T."/>
            <person name="Persson P."/>
            <person name="Tunlid A."/>
        </authorList>
    </citation>
    <scope>NUCLEOTIDE SEQUENCE [LARGE SCALE GENOMIC DNA]</scope>
    <source>
        <strain evidence="3 4">CBS 146.42</strain>
    </source>
</reference>
<protein>
    <submittedName>
        <fullName evidence="3">Uncharacterized protein</fullName>
    </submittedName>
</protein>
<evidence type="ECO:0000313" key="3">
    <source>
        <dbReference type="EMBL" id="KAF5359327.1"/>
    </source>
</evidence>
<feature type="compositionally biased region" description="Polar residues" evidence="1">
    <location>
        <begin position="737"/>
        <end position="747"/>
    </location>
</feature>
<feature type="compositionally biased region" description="Low complexity" evidence="1">
    <location>
        <begin position="898"/>
        <end position="907"/>
    </location>
</feature>
<keyword evidence="2" id="KW-1133">Transmembrane helix</keyword>
<feature type="compositionally biased region" description="Low complexity" evidence="1">
    <location>
        <begin position="997"/>
        <end position="1020"/>
    </location>
</feature>
<feature type="compositionally biased region" description="Polar residues" evidence="1">
    <location>
        <begin position="1035"/>
        <end position="1052"/>
    </location>
</feature>
<feature type="region of interest" description="Disordered" evidence="1">
    <location>
        <begin position="714"/>
        <end position="828"/>
    </location>
</feature>
<evidence type="ECO:0000256" key="2">
    <source>
        <dbReference type="SAM" id="Phobius"/>
    </source>
</evidence>
<feature type="compositionally biased region" description="Basic and acidic residues" evidence="1">
    <location>
        <begin position="354"/>
        <end position="373"/>
    </location>
</feature>
<feature type="region of interest" description="Disordered" evidence="1">
    <location>
        <begin position="352"/>
        <end position="390"/>
    </location>
</feature>
<feature type="region of interest" description="Disordered" evidence="1">
    <location>
        <begin position="153"/>
        <end position="208"/>
    </location>
</feature>
<feature type="compositionally biased region" description="Low complexity" evidence="1">
    <location>
        <begin position="714"/>
        <end position="723"/>
    </location>
</feature>
<keyword evidence="2" id="KW-0472">Membrane</keyword>
<gene>
    <name evidence="3" type="ORF">D9756_003369</name>
</gene>
<dbReference type="OrthoDB" id="3261862at2759"/>
<sequence>MSSSMSPAMSMSVPDRPRSVRSVASNSSIASGVSLARRSRTRTRSRTVTGSTTRPSDLPLPLPGIPFPANSPVSEPESISPDLDTLFPPMPMNAATSSSKSLTSQEADSAAGEVTLVAGVPQSSEMLQKISKAAKQASHLASIETSYNPALSAFSRDPELTPNARDSFSTQKSSTSSSFYPPSTSTISGPESPASPQTVAEEVSQQPNISVLTEEDVEGMHGYDGDDVAYRLRLLVNNNYFLPPAHMKPSPKDFATSMNAKKPQKSSAPTFLDIFRVGKSKSKPTTPVTPTFVNGPMLRTASDSIAAPFVLGNHSRAPQVPHNSAHPINGSLDRGRVVVVRERVNDIAVAAKQAEQEMKTRNARREQGLDRARQQPQPLAPRQAQEVDDVIDPTDAVDIPLLASNYPFAVQASALHGLGVQESVGAALLADRLPPNSPGMSSVYEADGHWRKALLQQAVHHSLDNTPDESMFSYVPGTSTPMLATPRVNGELSRSTTPGTRAKRLQQRIAEPQTSLEVEEPSVEIKAAEKNPIHQSEQSQASTSKSAHKSLLAPDSNDSRRSSFLPARAITPVANFTPLTPAPRSSRKQAFNVTYSASHSDLQQHHSIDSDFHSSVSPKSRLRRSMSTPLLSESFESMRQQFVMTPPPPPISTTRRSSQMTQLTVQTQSYETTRELPSRASAFSSQSLFDDCDGRIVRGSPRLSALGNRLSFSSYSQGSGSVSPTTSAFQDALNHPGEQSSASSMHRSSLDEPTEPEIRSRSSIASPPPRPSTSIAHNALRPPPRSSSFNYPLSALGRSASGSEPRIEITAAPPTKHPSPYTSSSRQRDVHTIPLSLEIPTNSVQVAIHSPAPSSPTSFFDTLQTQPNAMDDLDSSDDDDSEGDEEDTDVVTRPPPSAISAHSSPPAFMVDPRARANSTISISPVKPSTMMRFGNFSTPYVGKGHAERSRILPIGAVDSKQALGYTQARAQFFSERKSDLGHGGELSTTLITQAQAQAQNQSLGPLEESPSSSATSSPSSVFAGPSNTESRRPATASQVTAAPTSQVPTLHQQFGDRRPAAVRKLDGMLGRLYSTVNTSTSVWQLEPRNSRLSARERTASTASTASIQTHSSYAYISDPDISSSFAASLESGQVSDADDLVSPSPGFSSPTLSSADDRLLRHVNRRNRSGTNTNSAAASRSVSPGHGQNWSGITAQGLGSIGQPVTGHAAAFGSLASSYSSLESLHGPGAGRLLTLHLEKEQSIIWPSLIVGPAPEGLAPSLANSTVFKHSHELEHQYNMDPTSLALIGLELSDIRKDRDEAFEYFLRAWHQAHIPSATMRLVSHYLPLSGNYEFISLPEEPAPRGTTPYFLQCIGGSRGLSQLYLEAGLLHLEGAASTLLSASYSSLSSIRMPLQSQVGESGTEAWKRDREAASKYFDRARSLQPDLDIPALPQESDLRGVGSVELEMPSLDLGVSTPESVASGESLHTDTEAPLVRRRKKTKEEPMAASAVKNPQDVDDVDGAWYYYIPGLVGAGTALLVVGVVGALSFSTWSRRNQGS</sequence>
<feature type="compositionally biased region" description="Polar residues" evidence="1">
    <location>
        <begin position="1176"/>
        <end position="1194"/>
    </location>
</feature>
<name>A0A8H5G6N3_9AGAR</name>
<feature type="compositionally biased region" description="Polar residues" evidence="1">
    <location>
        <begin position="22"/>
        <end position="31"/>
    </location>
</feature>
<feature type="region of interest" description="Disordered" evidence="1">
    <location>
        <begin position="596"/>
        <end position="624"/>
    </location>
</feature>
<feature type="region of interest" description="Disordered" evidence="1">
    <location>
        <begin position="649"/>
        <end position="683"/>
    </location>
</feature>
<feature type="transmembrane region" description="Helical" evidence="2">
    <location>
        <begin position="1506"/>
        <end position="1531"/>
    </location>
</feature>
<feature type="compositionally biased region" description="Low complexity" evidence="1">
    <location>
        <begin position="1"/>
        <end position="12"/>
    </location>
</feature>
<feature type="region of interest" description="Disordered" evidence="1">
    <location>
        <begin position="479"/>
        <end position="502"/>
    </location>
</feature>
<feature type="compositionally biased region" description="Polar residues" evidence="1">
    <location>
        <begin position="659"/>
        <end position="671"/>
    </location>
</feature>
<evidence type="ECO:0000313" key="4">
    <source>
        <dbReference type="Proteomes" id="UP000559027"/>
    </source>
</evidence>
<feature type="compositionally biased region" description="Polar residues" evidence="1">
    <location>
        <begin position="194"/>
        <end position="208"/>
    </location>
</feature>
<evidence type="ECO:0000256" key="1">
    <source>
        <dbReference type="SAM" id="MobiDB-lite"/>
    </source>
</evidence>
<feature type="region of interest" description="Disordered" evidence="1">
    <location>
        <begin position="1135"/>
        <end position="1195"/>
    </location>
</feature>
<keyword evidence="4" id="KW-1185">Reference proteome</keyword>
<feature type="region of interest" description="Disordered" evidence="1">
    <location>
        <begin position="1"/>
        <end position="79"/>
    </location>
</feature>
<comment type="caution">
    <text evidence="3">The sequence shown here is derived from an EMBL/GenBank/DDBJ whole genome shotgun (WGS) entry which is preliminary data.</text>
</comment>
<feature type="compositionally biased region" description="Polar residues" evidence="1">
    <location>
        <begin position="855"/>
        <end position="868"/>
    </location>
</feature>
<feature type="compositionally biased region" description="Basic and acidic residues" evidence="1">
    <location>
        <begin position="602"/>
        <end position="612"/>
    </location>
</feature>
<keyword evidence="2" id="KW-0812">Transmembrane</keyword>
<feature type="compositionally biased region" description="Polar residues" evidence="1">
    <location>
        <begin position="1145"/>
        <end position="1154"/>
    </location>
</feature>
<feature type="compositionally biased region" description="Acidic residues" evidence="1">
    <location>
        <begin position="871"/>
        <end position="889"/>
    </location>
</feature>
<feature type="region of interest" description="Disordered" evidence="1">
    <location>
        <begin position="848"/>
        <end position="909"/>
    </location>
</feature>
<feature type="compositionally biased region" description="Low complexity" evidence="1">
    <location>
        <begin position="374"/>
        <end position="384"/>
    </location>
</feature>
<feature type="region of interest" description="Disordered" evidence="1">
    <location>
        <begin position="997"/>
        <end position="1058"/>
    </location>
</feature>
<dbReference type="EMBL" id="JAACJO010000004">
    <property type="protein sequence ID" value="KAF5359327.1"/>
    <property type="molecule type" value="Genomic_DNA"/>
</dbReference>
<feature type="compositionally biased region" description="Low complexity" evidence="1">
    <location>
        <begin position="167"/>
        <end position="188"/>
    </location>
</feature>